<dbReference type="AlphaFoldDB" id="A0A843V6U5"/>
<reference evidence="1" key="1">
    <citation type="submission" date="2017-07" db="EMBL/GenBank/DDBJ databases">
        <title>Taro Niue Genome Assembly and Annotation.</title>
        <authorList>
            <person name="Atibalentja N."/>
            <person name="Keating K."/>
            <person name="Fields C.J."/>
        </authorList>
    </citation>
    <scope>NUCLEOTIDE SEQUENCE</scope>
    <source>
        <strain evidence="1">Niue_2</strain>
        <tissue evidence="1">Leaf</tissue>
    </source>
</reference>
<keyword evidence="2" id="KW-1185">Reference proteome</keyword>
<name>A0A843V6U5_COLES</name>
<gene>
    <name evidence="1" type="ORF">Taro_024636</name>
</gene>
<protein>
    <submittedName>
        <fullName evidence="1">Uncharacterized protein</fullName>
    </submittedName>
</protein>
<proteinExistence type="predicted"/>
<evidence type="ECO:0000313" key="1">
    <source>
        <dbReference type="EMBL" id="MQL92021.1"/>
    </source>
</evidence>
<comment type="caution">
    <text evidence="1">The sequence shown here is derived from an EMBL/GenBank/DDBJ whole genome shotgun (WGS) entry which is preliminary data.</text>
</comment>
<organism evidence="1 2">
    <name type="scientific">Colocasia esculenta</name>
    <name type="common">Wild taro</name>
    <name type="synonym">Arum esculentum</name>
    <dbReference type="NCBI Taxonomy" id="4460"/>
    <lineage>
        <taxon>Eukaryota</taxon>
        <taxon>Viridiplantae</taxon>
        <taxon>Streptophyta</taxon>
        <taxon>Embryophyta</taxon>
        <taxon>Tracheophyta</taxon>
        <taxon>Spermatophyta</taxon>
        <taxon>Magnoliopsida</taxon>
        <taxon>Liliopsida</taxon>
        <taxon>Araceae</taxon>
        <taxon>Aroideae</taxon>
        <taxon>Colocasieae</taxon>
        <taxon>Colocasia</taxon>
    </lineage>
</organism>
<evidence type="ECO:0000313" key="2">
    <source>
        <dbReference type="Proteomes" id="UP000652761"/>
    </source>
</evidence>
<feature type="non-terminal residue" evidence="1">
    <location>
        <position position="72"/>
    </location>
</feature>
<dbReference type="Proteomes" id="UP000652761">
    <property type="component" value="Unassembled WGS sequence"/>
</dbReference>
<dbReference type="EMBL" id="NMUH01001401">
    <property type="protein sequence ID" value="MQL92021.1"/>
    <property type="molecule type" value="Genomic_DNA"/>
</dbReference>
<accession>A0A843V6U5</accession>
<sequence length="72" mass="8292">EERSPPSSPVVGAWRCRRWLVRSLERRRGAGRWRLVVATWFSVATRALSRPASLTRLACRIFPTRRDEIATG</sequence>